<evidence type="ECO:0000313" key="1">
    <source>
        <dbReference type="EMBL" id="MBB5494184.1"/>
    </source>
</evidence>
<organism evidence="1 2">
    <name type="scientific">Nocardiopsis metallicus</name>
    <dbReference type="NCBI Taxonomy" id="179819"/>
    <lineage>
        <taxon>Bacteria</taxon>
        <taxon>Bacillati</taxon>
        <taxon>Actinomycetota</taxon>
        <taxon>Actinomycetes</taxon>
        <taxon>Streptosporangiales</taxon>
        <taxon>Nocardiopsidaceae</taxon>
        <taxon>Nocardiopsis</taxon>
    </lineage>
</organism>
<comment type="caution">
    <text evidence="1">The sequence shown here is derived from an EMBL/GenBank/DDBJ whole genome shotgun (WGS) entry which is preliminary data.</text>
</comment>
<name>A0A840WDI7_9ACTN</name>
<dbReference type="Proteomes" id="UP000579647">
    <property type="component" value="Unassembled WGS sequence"/>
</dbReference>
<dbReference type="EMBL" id="JACHDO010000001">
    <property type="protein sequence ID" value="MBB5494184.1"/>
    <property type="molecule type" value="Genomic_DNA"/>
</dbReference>
<evidence type="ECO:0000313" key="2">
    <source>
        <dbReference type="Proteomes" id="UP000579647"/>
    </source>
</evidence>
<gene>
    <name evidence="1" type="ORF">HNR07_005321</name>
</gene>
<dbReference type="AlphaFoldDB" id="A0A840WDI7"/>
<protein>
    <submittedName>
        <fullName evidence="1">Uncharacterized protein</fullName>
    </submittedName>
</protein>
<proteinExistence type="predicted"/>
<reference evidence="1 2" key="1">
    <citation type="submission" date="2020-08" db="EMBL/GenBank/DDBJ databases">
        <title>Sequencing the genomes of 1000 actinobacteria strains.</title>
        <authorList>
            <person name="Klenk H.-P."/>
        </authorList>
    </citation>
    <scope>NUCLEOTIDE SEQUENCE [LARGE SCALE GENOMIC DNA]</scope>
    <source>
        <strain evidence="1 2">DSM 44598</strain>
    </source>
</reference>
<keyword evidence="2" id="KW-1185">Reference proteome</keyword>
<accession>A0A840WDI7</accession>
<sequence length="38" mass="3905">MLAARGPIAQENPKLIELLGFAEGKPDTDPETAVAAVA</sequence>